<reference evidence="2" key="1">
    <citation type="journal article" date="2019" name="Int. J. Syst. Evol. Microbiol.">
        <title>The Global Catalogue of Microorganisms (GCM) 10K type strain sequencing project: providing services to taxonomists for standard genome sequencing and annotation.</title>
        <authorList>
            <consortium name="The Broad Institute Genomics Platform"/>
            <consortium name="The Broad Institute Genome Sequencing Center for Infectious Disease"/>
            <person name="Wu L."/>
            <person name="Ma J."/>
        </authorList>
    </citation>
    <scope>NUCLEOTIDE SEQUENCE [LARGE SCALE GENOMIC DNA]</scope>
    <source>
        <strain evidence="2">CCM 7043</strain>
    </source>
</reference>
<organism evidence="1 2">
    <name type="scientific">Promicromonospora aerolata</name>
    <dbReference type="NCBI Taxonomy" id="195749"/>
    <lineage>
        <taxon>Bacteria</taxon>
        <taxon>Bacillati</taxon>
        <taxon>Actinomycetota</taxon>
        <taxon>Actinomycetes</taxon>
        <taxon>Micrococcales</taxon>
        <taxon>Promicromonosporaceae</taxon>
        <taxon>Promicromonospora</taxon>
    </lineage>
</organism>
<dbReference type="RefSeq" id="WP_377197612.1">
    <property type="nucleotide sequence ID" value="NZ_JBHUHF010000001.1"/>
</dbReference>
<sequence>MKKRIRVALVTVGIYVAIGLVFSIEAQPQQMWTCRDPSAPHGITTYGDASDVPSDDCLPTVSTAERLEITAFATAAWLPLVVLKGLSNASR</sequence>
<protein>
    <submittedName>
        <fullName evidence="1">Uncharacterized protein</fullName>
    </submittedName>
</protein>
<gene>
    <name evidence="1" type="ORF">ACFSL2_09440</name>
</gene>
<evidence type="ECO:0000313" key="2">
    <source>
        <dbReference type="Proteomes" id="UP001597338"/>
    </source>
</evidence>
<name>A0ABW4V8T6_9MICO</name>
<evidence type="ECO:0000313" key="1">
    <source>
        <dbReference type="EMBL" id="MFD2025735.1"/>
    </source>
</evidence>
<keyword evidence="2" id="KW-1185">Reference proteome</keyword>
<comment type="caution">
    <text evidence="1">The sequence shown here is derived from an EMBL/GenBank/DDBJ whole genome shotgun (WGS) entry which is preliminary data.</text>
</comment>
<accession>A0ABW4V8T6</accession>
<dbReference type="EMBL" id="JBHUHF010000001">
    <property type="protein sequence ID" value="MFD2025735.1"/>
    <property type="molecule type" value="Genomic_DNA"/>
</dbReference>
<proteinExistence type="predicted"/>
<dbReference type="Proteomes" id="UP001597338">
    <property type="component" value="Unassembled WGS sequence"/>
</dbReference>